<proteinExistence type="predicted"/>
<reference evidence="2" key="1">
    <citation type="submission" date="2020-11" db="EMBL/GenBank/DDBJ databases">
        <title>Nocardia NEAU-351.nov., a novel actinomycete isolated from the cow dung.</title>
        <authorList>
            <person name="Zhang X."/>
        </authorList>
    </citation>
    <scope>NUCLEOTIDE SEQUENCE</scope>
    <source>
        <strain evidence="2">NEAU-351</strain>
    </source>
</reference>
<dbReference type="Proteomes" id="UP000655751">
    <property type="component" value="Unassembled WGS sequence"/>
</dbReference>
<evidence type="ECO:0000313" key="3">
    <source>
        <dbReference type="Proteomes" id="UP000655751"/>
    </source>
</evidence>
<dbReference type="InterPro" id="IPR014710">
    <property type="entry name" value="RmlC-like_jellyroll"/>
</dbReference>
<evidence type="ECO:0000313" key="2">
    <source>
        <dbReference type="EMBL" id="MBH0776372.1"/>
    </source>
</evidence>
<accession>A0A931I9X2</accession>
<organism evidence="2 3">
    <name type="scientific">Nocardia bovistercoris</name>
    <dbReference type="NCBI Taxonomy" id="2785916"/>
    <lineage>
        <taxon>Bacteria</taxon>
        <taxon>Bacillati</taxon>
        <taxon>Actinomycetota</taxon>
        <taxon>Actinomycetes</taxon>
        <taxon>Mycobacteriales</taxon>
        <taxon>Nocardiaceae</taxon>
        <taxon>Nocardia</taxon>
    </lineage>
</organism>
<comment type="caution">
    <text evidence="2">The sequence shown here is derived from an EMBL/GenBank/DDBJ whole genome shotgun (WGS) entry which is preliminary data.</text>
</comment>
<feature type="region of interest" description="Disordered" evidence="1">
    <location>
        <begin position="58"/>
        <end position="97"/>
    </location>
</feature>
<dbReference type="RefSeq" id="WP_196148716.1">
    <property type="nucleotide sequence ID" value="NZ_JADMLG010000003.1"/>
</dbReference>
<protein>
    <submittedName>
        <fullName evidence="2">Uncharacterized protein</fullName>
    </submittedName>
</protein>
<dbReference type="EMBL" id="JADMLG010000003">
    <property type="protein sequence ID" value="MBH0776372.1"/>
    <property type="molecule type" value="Genomic_DNA"/>
</dbReference>
<dbReference type="AlphaFoldDB" id="A0A931I9X2"/>
<feature type="compositionally biased region" description="Polar residues" evidence="1">
    <location>
        <begin position="71"/>
        <end position="97"/>
    </location>
</feature>
<keyword evidence="3" id="KW-1185">Reference proteome</keyword>
<evidence type="ECO:0000256" key="1">
    <source>
        <dbReference type="SAM" id="MobiDB-lite"/>
    </source>
</evidence>
<sequence>MEFPPDSAMAHPDFDFGQAIGEQMQNVPGFVETFDPANPGMHETQTIDYAIVVKGESGWRSTTAPRRCSKPETQSSSSTPATPGDISATNRLASPLS</sequence>
<name>A0A931I9X2_9NOCA</name>
<dbReference type="Gene3D" id="2.60.120.10">
    <property type="entry name" value="Jelly Rolls"/>
    <property type="match status" value="1"/>
</dbReference>
<gene>
    <name evidence="2" type="ORF">IT779_08755</name>
</gene>